<evidence type="ECO:0000256" key="5">
    <source>
        <dbReference type="ARBA" id="ARBA00022786"/>
    </source>
</evidence>
<keyword evidence="4" id="KW-0645">Protease</keyword>
<dbReference type="Proteomes" id="UP001063166">
    <property type="component" value="Unassembled WGS sequence"/>
</dbReference>
<evidence type="ECO:0000256" key="6">
    <source>
        <dbReference type="ARBA" id="ARBA00022801"/>
    </source>
</evidence>
<dbReference type="GO" id="GO:0004843">
    <property type="term" value="F:cysteine-type deubiquitinase activity"/>
    <property type="evidence" value="ECO:0007669"/>
    <property type="project" value="UniProtKB-EC"/>
</dbReference>
<feature type="region of interest" description="Disordered" evidence="8">
    <location>
        <begin position="169"/>
        <end position="209"/>
    </location>
</feature>
<feature type="compositionally biased region" description="Low complexity" evidence="8">
    <location>
        <begin position="432"/>
        <end position="458"/>
    </location>
</feature>
<dbReference type="GO" id="GO:0016579">
    <property type="term" value="P:protein deubiquitination"/>
    <property type="evidence" value="ECO:0007669"/>
    <property type="project" value="InterPro"/>
</dbReference>
<feature type="region of interest" description="Disordered" evidence="8">
    <location>
        <begin position="280"/>
        <end position="347"/>
    </location>
</feature>
<name>A0A9P3PMQ0_LYOSH</name>
<feature type="region of interest" description="Disordered" evidence="8">
    <location>
        <begin position="369"/>
        <end position="518"/>
    </location>
</feature>
<evidence type="ECO:0000256" key="1">
    <source>
        <dbReference type="ARBA" id="ARBA00000707"/>
    </source>
</evidence>
<protein>
    <recommendedName>
        <fullName evidence="3">ubiquitinyl hydrolase 1</fullName>
        <ecNumber evidence="3">3.4.19.12</ecNumber>
    </recommendedName>
</protein>
<feature type="compositionally biased region" description="Polar residues" evidence="8">
    <location>
        <begin position="326"/>
        <end position="347"/>
    </location>
</feature>
<dbReference type="InterPro" id="IPR038765">
    <property type="entry name" value="Papain-like_cys_pep_sf"/>
</dbReference>
<accession>A0A9P3PMQ0</accession>
<dbReference type="GO" id="GO:0005634">
    <property type="term" value="C:nucleus"/>
    <property type="evidence" value="ECO:0007669"/>
    <property type="project" value="TreeGrafter"/>
</dbReference>
<gene>
    <name evidence="10" type="ORF">LshimejAT787_0603490</name>
</gene>
<dbReference type="OrthoDB" id="420187at2759"/>
<comment type="caution">
    <text evidence="10">The sequence shown here is derived from an EMBL/GenBank/DDBJ whole genome shotgun (WGS) entry which is preliminary data.</text>
</comment>
<feature type="compositionally biased region" description="Polar residues" evidence="8">
    <location>
        <begin position="680"/>
        <end position="689"/>
    </location>
</feature>
<proteinExistence type="inferred from homology"/>
<sequence length="1026" mass="112167">MAKSKAPTPQELYRANKQREEQEKAAFLPPGLVNHGNTCFMNSVLQGLIATRLLSDLAHFDPIPSSIQQHYSPAPATWRSPLLTNGRHKLGGRYEKGRVDTMPIGDVFLDLMVRAWQSQSHKKREILSPKPLLGILGRKYEQYLDFAQQDAHEFLRILLDATRMEEFDVIKKRQPPPENAKKRRRTTITPSSMDPSSPRVDGASTQPRAIPEEEKLMTLADMIFGGKFASILVCQKCKHVSQTYEDFNDISLSIKAEDYHERKRDRLKNFAKRFASFPTSSLGVNNEIPRPSSVPPSPRERESQLGHEEPPTVHEPRRRSIDVIANTGQNPDSDQSATASKDPSASVENAAHVVVTNGDGIAASEGKHIEIASATKPERKDSKDDAWTKIGRRISMTVGLGRSSKERKSRSRDRTSKDLSRASVQVDAPQVTSTSSTSAEGGASTRSTPRSSASEAARGPSPSRFMSSPLTNGHDPTLSPRTPSPRPTTPPRPRHSFATQRPHVQRGKSPKPPKPSPAELNYLREILADITPTSSSNPFNLFKPPYHQPNTSNRSVSGPAATQNLWLMNHFSGIEECLRMFTSVEILDGENMVGCRRCWKIANGEYEQQSGDEGNGDEDSDSVDHGSVDSHPAPVVNGVAKPPLGLSPLRPPATTHIPTSMSTPTVSFYSHANTSDDRSVSSLPTTEASSLPEIEVDAKPSVSLIPKPTTPGGLPIPHISTTGPDSPTSRSQPAPINVVVPPPQLGRSSSSPAPIVQPTPRLGQVLNHIPPPASQTASLPLPKSRSPLRPDFDTTEESSGAESDTSAATSTRSMESSASTSHPSNTQAVPGTVRKKPKQPKPVIMRPAYKRYLIGTPPPVLVIHLKRFQQISKTHLLSFSHGFKKLDDFVTFPEYLDLTPYLAPRKEDFGLGKKGKVGGGHGHGHGQGLDKRSSRDRGEKCMYRLYAVVVHIGNMLGGHYVAYTALPDPQHPQGPGSASDQAPEVPPSTDVKAPRQWAYISDTIVRLTTLEEVLKAKAYICMYERI</sequence>
<feature type="region of interest" description="Disordered" evidence="8">
    <location>
        <begin position="607"/>
        <end position="842"/>
    </location>
</feature>
<feature type="compositionally biased region" description="Pro residues" evidence="8">
    <location>
        <begin position="482"/>
        <end position="491"/>
    </location>
</feature>
<dbReference type="PROSITE" id="PS00973">
    <property type="entry name" value="USP_2"/>
    <property type="match status" value="1"/>
</dbReference>
<feature type="region of interest" description="Disordered" evidence="8">
    <location>
        <begin position="967"/>
        <end position="992"/>
    </location>
</feature>
<dbReference type="PANTHER" id="PTHR24006">
    <property type="entry name" value="UBIQUITIN CARBOXYL-TERMINAL HYDROLASE"/>
    <property type="match status" value="1"/>
</dbReference>
<dbReference type="InterPro" id="IPR001394">
    <property type="entry name" value="Peptidase_C19_UCH"/>
</dbReference>
<evidence type="ECO:0000256" key="2">
    <source>
        <dbReference type="ARBA" id="ARBA00009085"/>
    </source>
</evidence>
<dbReference type="PROSITE" id="PS00972">
    <property type="entry name" value="USP_1"/>
    <property type="match status" value="1"/>
</dbReference>
<dbReference type="InterPro" id="IPR018200">
    <property type="entry name" value="USP_CS"/>
</dbReference>
<dbReference type="GO" id="GO:0005829">
    <property type="term" value="C:cytosol"/>
    <property type="evidence" value="ECO:0007669"/>
    <property type="project" value="TreeGrafter"/>
</dbReference>
<feature type="compositionally biased region" description="Polar residues" evidence="8">
    <location>
        <begin position="548"/>
        <end position="557"/>
    </location>
</feature>
<feature type="compositionally biased region" description="Basic and acidic residues" evidence="8">
    <location>
        <begin position="298"/>
        <end position="321"/>
    </location>
</feature>
<dbReference type="InterPro" id="IPR028889">
    <property type="entry name" value="USP"/>
</dbReference>
<feature type="compositionally biased region" description="Low complexity" evidence="8">
    <location>
        <begin position="805"/>
        <end position="821"/>
    </location>
</feature>
<evidence type="ECO:0000256" key="3">
    <source>
        <dbReference type="ARBA" id="ARBA00012759"/>
    </source>
</evidence>
<feature type="region of interest" description="Disordered" evidence="8">
    <location>
        <begin position="533"/>
        <end position="557"/>
    </location>
</feature>
<keyword evidence="7" id="KW-0788">Thiol protease</keyword>
<dbReference type="AlphaFoldDB" id="A0A9P3PMQ0"/>
<feature type="compositionally biased region" description="Gly residues" evidence="8">
    <location>
        <begin position="917"/>
        <end position="927"/>
    </location>
</feature>
<comment type="catalytic activity">
    <reaction evidence="1">
        <text>Thiol-dependent hydrolysis of ester, thioester, amide, peptide and isopeptide bonds formed by the C-terminal Gly of ubiquitin (a 76-residue protein attached to proteins as an intracellular targeting signal).</text>
        <dbReference type="EC" id="3.4.19.12"/>
    </reaction>
</comment>
<keyword evidence="6" id="KW-0378">Hydrolase</keyword>
<dbReference type="PROSITE" id="PS50235">
    <property type="entry name" value="USP_3"/>
    <property type="match status" value="1"/>
</dbReference>
<keyword evidence="11" id="KW-1185">Reference proteome</keyword>
<feature type="region of interest" description="Disordered" evidence="8">
    <location>
        <begin position="913"/>
        <end position="935"/>
    </location>
</feature>
<dbReference type="GO" id="GO:0006508">
    <property type="term" value="P:proteolysis"/>
    <property type="evidence" value="ECO:0007669"/>
    <property type="project" value="UniProtKB-KW"/>
</dbReference>
<evidence type="ECO:0000256" key="8">
    <source>
        <dbReference type="SAM" id="MobiDB-lite"/>
    </source>
</evidence>
<evidence type="ECO:0000313" key="11">
    <source>
        <dbReference type="Proteomes" id="UP001063166"/>
    </source>
</evidence>
<dbReference type="EMBL" id="BRPK01000006">
    <property type="protein sequence ID" value="GLB39187.1"/>
    <property type="molecule type" value="Genomic_DNA"/>
</dbReference>
<feature type="compositionally biased region" description="Low complexity" evidence="8">
    <location>
        <begin position="778"/>
        <end position="789"/>
    </location>
</feature>
<evidence type="ECO:0000313" key="10">
    <source>
        <dbReference type="EMBL" id="GLB39187.1"/>
    </source>
</evidence>
<dbReference type="InterPro" id="IPR050164">
    <property type="entry name" value="Peptidase_C19"/>
</dbReference>
<dbReference type="SUPFAM" id="SSF54001">
    <property type="entry name" value="Cysteine proteinases"/>
    <property type="match status" value="1"/>
</dbReference>
<reference evidence="10" key="1">
    <citation type="submission" date="2022-07" db="EMBL/GenBank/DDBJ databases">
        <title>The genome of Lyophyllum shimeji provides insight into the initial evolution of ectomycorrhizal fungal genome.</title>
        <authorList>
            <person name="Kobayashi Y."/>
            <person name="Shibata T."/>
            <person name="Hirakawa H."/>
            <person name="Shigenobu S."/>
            <person name="Nishiyama T."/>
            <person name="Yamada A."/>
            <person name="Hasebe M."/>
            <person name="Kawaguchi M."/>
        </authorList>
    </citation>
    <scope>NUCLEOTIDE SEQUENCE</scope>
    <source>
        <strain evidence="10">AT787</strain>
    </source>
</reference>
<evidence type="ECO:0000256" key="7">
    <source>
        <dbReference type="ARBA" id="ARBA00022807"/>
    </source>
</evidence>
<organism evidence="10 11">
    <name type="scientific">Lyophyllum shimeji</name>
    <name type="common">Hon-shimeji</name>
    <name type="synonym">Tricholoma shimeji</name>
    <dbReference type="NCBI Taxonomy" id="47721"/>
    <lineage>
        <taxon>Eukaryota</taxon>
        <taxon>Fungi</taxon>
        <taxon>Dikarya</taxon>
        <taxon>Basidiomycota</taxon>
        <taxon>Agaricomycotina</taxon>
        <taxon>Agaricomycetes</taxon>
        <taxon>Agaricomycetidae</taxon>
        <taxon>Agaricales</taxon>
        <taxon>Tricholomatineae</taxon>
        <taxon>Lyophyllaceae</taxon>
        <taxon>Lyophyllum</taxon>
    </lineage>
</organism>
<keyword evidence="5" id="KW-0833">Ubl conjugation pathway</keyword>
<dbReference type="EC" id="3.4.19.12" evidence="3"/>
<feature type="domain" description="USP" evidence="9">
    <location>
        <begin position="30"/>
        <end position="1026"/>
    </location>
</feature>
<dbReference type="PANTHER" id="PTHR24006:SF888">
    <property type="entry name" value="UBIQUITIN CARBOXYL-TERMINAL HYDROLASE 30"/>
    <property type="match status" value="1"/>
</dbReference>
<dbReference type="Pfam" id="PF00443">
    <property type="entry name" value="UCH"/>
    <property type="match status" value="1"/>
</dbReference>
<evidence type="ECO:0000256" key="4">
    <source>
        <dbReference type="ARBA" id="ARBA00022670"/>
    </source>
</evidence>
<feature type="compositionally biased region" description="Polar residues" evidence="8">
    <location>
        <begin position="719"/>
        <end position="734"/>
    </location>
</feature>
<comment type="similarity">
    <text evidence="2">Belongs to the peptidase C19 family.</text>
</comment>
<feature type="compositionally biased region" description="Polar residues" evidence="8">
    <location>
        <begin position="656"/>
        <end position="673"/>
    </location>
</feature>
<evidence type="ECO:0000259" key="9">
    <source>
        <dbReference type="PROSITE" id="PS50235"/>
    </source>
</evidence>
<dbReference type="Gene3D" id="3.90.70.10">
    <property type="entry name" value="Cysteine proteinases"/>
    <property type="match status" value="2"/>
</dbReference>
<feature type="compositionally biased region" description="Basic and acidic residues" evidence="8">
    <location>
        <begin position="369"/>
        <end position="387"/>
    </location>
</feature>